<dbReference type="Proteomes" id="UP001285441">
    <property type="component" value="Unassembled WGS sequence"/>
</dbReference>
<evidence type="ECO:0000313" key="3">
    <source>
        <dbReference type="Proteomes" id="UP001285441"/>
    </source>
</evidence>
<feature type="compositionally biased region" description="Polar residues" evidence="1">
    <location>
        <begin position="483"/>
        <end position="500"/>
    </location>
</feature>
<protein>
    <submittedName>
        <fullName evidence="2">Uncharacterized protein</fullName>
    </submittedName>
</protein>
<reference evidence="2" key="2">
    <citation type="submission" date="2023-06" db="EMBL/GenBank/DDBJ databases">
        <authorList>
            <consortium name="Lawrence Berkeley National Laboratory"/>
            <person name="Haridas S."/>
            <person name="Hensen N."/>
            <person name="Bonometti L."/>
            <person name="Westerberg I."/>
            <person name="Brannstrom I.O."/>
            <person name="Guillou S."/>
            <person name="Cros-Aarteil S."/>
            <person name="Calhoun S."/>
            <person name="Kuo A."/>
            <person name="Mondo S."/>
            <person name="Pangilinan J."/>
            <person name="Riley R."/>
            <person name="LaButti K."/>
            <person name="Andreopoulos B."/>
            <person name="Lipzen A."/>
            <person name="Chen C."/>
            <person name="Yanf M."/>
            <person name="Daum C."/>
            <person name="Ng V."/>
            <person name="Clum A."/>
            <person name="Steindorff A."/>
            <person name="Ohm R."/>
            <person name="Martin F."/>
            <person name="Silar P."/>
            <person name="Natvig D."/>
            <person name="Lalanne C."/>
            <person name="Gautier V."/>
            <person name="Ament-velasquez S.L."/>
            <person name="Kruys A."/>
            <person name="Hutchinson M.I."/>
            <person name="Powell A.J."/>
            <person name="Barry K."/>
            <person name="Miller A.N."/>
            <person name="Grigoriev I.V."/>
            <person name="Debuchy R."/>
            <person name="Gladieux P."/>
            <person name="Thoren M.H."/>
            <person name="Johannesson H."/>
        </authorList>
    </citation>
    <scope>NUCLEOTIDE SEQUENCE</scope>
    <source>
        <strain evidence="2">CBS 232.78</strain>
    </source>
</reference>
<reference evidence="2" key="1">
    <citation type="journal article" date="2023" name="Mol. Phylogenet. Evol.">
        <title>Genome-scale phylogeny and comparative genomics of the fungal order Sordariales.</title>
        <authorList>
            <person name="Hensen N."/>
            <person name="Bonometti L."/>
            <person name="Westerberg I."/>
            <person name="Brannstrom I.O."/>
            <person name="Guillou S."/>
            <person name="Cros-Aarteil S."/>
            <person name="Calhoun S."/>
            <person name="Haridas S."/>
            <person name="Kuo A."/>
            <person name="Mondo S."/>
            <person name="Pangilinan J."/>
            <person name="Riley R."/>
            <person name="LaButti K."/>
            <person name="Andreopoulos B."/>
            <person name="Lipzen A."/>
            <person name="Chen C."/>
            <person name="Yan M."/>
            <person name="Daum C."/>
            <person name="Ng V."/>
            <person name="Clum A."/>
            <person name="Steindorff A."/>
            <person name="Ohm R.A."/>
            <person name="Martin F."/>
            <person name="Silar P."/>
            <person name="Natvig D.O."/>
            <person name="Lalanne C."/>
            <person name="Gautier V."/>
            <person name="Ament-Velasquez S.L."/>
            <person name="Kruys A."/>
            <person name="Hutchinson M.I."/>
            <person name="Powell A.J."/>
            <person name="Barry K."/>
            <person name="Miller A.N."/>
            <person name="Grigoriev I.V."/>
            <person name="Debuchy R."/>
            <person name="Gladieux P."/>
            <person name="Hiltunen Thoren M."/>
            <person name="Johannesson H."/>
        </authorList>
    </citation>
    <scope>NUCLEOTIDE SEQUENCE</scope>
    <source>
        <strain evidence="2">CBS 232.78</strain>
    </source>
</reference>
<feature type="compositionally biased region" description="Polar residues" evidence="1">
    <location>
        <begin position="516"/>
        <end position="527"/>
    </location>
</feature>
<evidence type="ECO:0000313" key="2">
    <source>
        <dbReference type="EMBL" id="KAK3381498.1"/>
    </source>
</evidence>
<gene>
    <name evidence="2" type="ORF">B0H63DRAFT_206404</name>
</gene>
<accession>A0AAE0NH76</accession>
<organism evidence="2 3">
    <name type="scientific">Podospora didyma</name>
    <dbReference type="NCBI Taxonomy" id="330526"/>
    <lineage>
        <taxon>Eukaryota</taxon>
        <taxon>Fungi</taxon>
        <taxon>Dikarya</taxon>
        <taxon>Ascomycota</taxon>
        <taxon>Pezizomycotina</taxon>
        <taxon>Sordariomycetes</taxon>
        <taxon>Sordariomycetidae</taxon>
        <taxon>Sordariales</taxon>
        <taxon>Podosporaceae</taxon>
        <taxon>Podospora</taxon>
    </lineage>
</organism>
<feature type="region of interest" description="Disordered" evidence="1">
    <location>
        <begin position="570"/>
        <end position="637"/>
    </location>
</feature>
<sequence>MFLHLGASLHGHEYSSPSPTPQAAHNLRSPLRLSTFGAPKSPRVAITPTDGPPAPVAAAAAAAAAAAVPAPVLRHRPMSDYIPRAADYIPRSAVQKLETACEYFAVPAMQQHEDVASESELSDTTMSIDGTLARPARRRRKRRIQRKSTTYFLGYPTPKILGKKKVIQKVLPRLLLQLQKVSEDGRSRPILEIFPSSRIAGPVIAPRLAKRFPGIFGVKRQLGYDDLVLVRRDDDDSVSDGTEADGDEGLESRRLLAVYSPLKHSDEAEIVLDDGSVWVARPLANGSYDFIHVDAEGNTSTARWARRSATTASSAAPADDSVTAATTSTSSSEPRFTFSVINPLSRRHPVMATLTRSSLEVQDTYSSVSSSYGRYPPAIRPGGRPLSMTAVSSQPGCLSGTSSPSHRSSVGSTDGESDCGVMTPVEPEYERTVHNVDDATKMLISVTALWVALRTGWSPNYKPHNDAAGTPLSSPRRSRRNTWSRANAGSETTPVQSESEGPQPGIKKRYSLPVQIPSSSANKSQCAFPSFSGSSTPAVPSSASSTPRPIQRRATSTGAAFMQRHIHLQATSESDEPHEFSTKRRSFSGPPLSNHKTGTVSPPRRPSPVSAMEVVTEVSSKTMKQIPFPDNKKEEGKSIRARLARWVHRLGGGGGEKAR</sequence>
<feature type="region of interest" description="Disordered" evidence="1">
    <location>
        <begin position="380"/>
        <end position="419"/>
    </location>
</feature>
<dbReference type="EMBL" id="JAULSW010000005">
    <property type="protein sequence ID" value="KAK3381498.1"/>
    <property type="molecule type" value="Genomic_DNA"/>
</dbReference>
<keyword evidence="3" id="KW-1185">Reference proteome</keyword>
<feature type="compositionally biased region" description="Low complexity" evidence="1">
    <location>
        <begin position="530"/>
        <end position="549"/>
    </location>
</feature>
<proteinExistence type="predicted"/>
<dbReference type="AlphaFoldDB" id="A0AAE0NH76"/>
<feature type="region of interest" description="Disordered" evidence="1">
    <location>
        <begin position="460"/>
        <end position="556"/>
    </location>
</feature>
<comment type="caution">
    <text evidence="2">The sequence shown here is derived from an EMBL/GenBank/DDBJ whole genome shotgun (WGS) entry which is preliminary data.</text>
</comment>
<name>A0AAE0NH76_9PEZI</name>
<feature type="compositionally biased region" description="Low complexity" evidence="1">
    <location>
        <begin position="304"/>
        <end position="332"/>
    </location>
</feature>
<evidence type="ECO:0000256" key="1">
    <source>
        <dbReference type="SAM" id="MobiDB-lite"/>
    </source>
</evidence>
<feature type="region of interest" description="Disordered" evidence="1">
    <location>
        <begin position="304"/>
        <end position="335"/>
    </location>
</feature>
<feature type="compositionally biased region" description="Polar residues" evidence="1">
    <location>
        <begin position="389"/>
        <end position="414"/>
    </location>
</feature>